<evidence type="ECO:0000256" key="3">
    <source>
        <dbReference type="ARBA" id="ARBA00022630"/>
    </source>
</evidence>
<evidence type="ECO:0000256" key="2">
    <source>
        <dbReference type="ARBA" id="ARBA00005272"/>
    </source>
</evidence>
<keyword evidence="5" id="KW-0560">Oxidoreductase</keyword>
<dbReference type="InterPro" id="IPR023753">
    <property type="entry name" value="FAD/NAD-binding_dom"/>
</dbReference>
<dbReference type="SUPFAM" id="SSF51905">
    <property type="entry name" value="FAD/NAD(P)-binding domain"/>
    <property type="match status" value="2"/>
</dbReference>
<reference evidence="6 7" key="1">
    <citation type="submission" date="2018-06" db="EMBL/GenBank/DDBJ databases">
        <title>Lujinxingia sediminis gen. nov. sp. nov., a new facultative anaerobic member of the class Deltaproteobacteria, and proposal of Lujinxingaceae fam. nov.</title>
        <authorList>
            <person name="Guo L.-Y."/>
            <person name="Li C.-M."/>
            <person name="Wang S."/>
            <person name="Du Z.-J."/>
        </authorList>
    </citation>
    <scope>NUCLEOTIDE SEQUENCE [LARGE SCALE GENOMIC DNA]</scope>
    <source>
        <strain evidence="6 7">FA350</strain>
    </source>
</reference>
<dbReference type="GO" id="GO:0019646">
    <property type="term" value="P:aerobic electron transport chain"/>
    <property type="evidence" value="ECO:0007669"/>
    <property type="project" value="TreeGrafter"/>
</dbReference>
<dbReference type="AlphaFoldDB" id="A0A2Z4FHJ0"/>
<dbReference type="Pfam" id="PF07992">
    <property type="entry name" value="Pyr_redox_2"/>
    <property type="match status" value="1"/>
</dbReference>
<gene>
    <name evidence="6" type="ORF">DN745_02980</name>
</gene>
<evidence type="ECO:0000313" key="6">
    <source>
        <dbReference type="EMBL" id="AWV88360.1"/>
    </source>
</evidence>
<dbReference type="InterPro" id="IPR036188">
    <property type="entry name" value="FAD/NAD-bd_sf"/>
</dbReference>
<dbReference type="OrthoDB" id="9781621at2"/>
<keyword evidence="3" id="KW-0285">Flavoprotein</keyword>
<dbReference type="GO" id="GO:0003955">
    <property type="term" value="F:NAD(P)H dehydrogenase (quinone) activity"/>
    <property type="evidence" value="ECO:0007669"/>
    <property type="project" value="TreeGrafter"/>
</dbReference>
<evidence type="ECO:0000313" key="7">
    <source>
        <dbReference type="Proteomes" id="UP000249799"/>
    </source>
</evidence>
<evidence type="ECO:0000256" key="5">
    <source>
        <dbReference type="ARBA" id="ARBA00023002"/>
    </source>
</evidence>
<dbReference type="EMBL" id="CP030032">
    <property type="protein sequence ID" value="AWV88360.1"/>
    <property type="molecule type" value="Genomic_DNA"/>
</dbReference>
<evidence type="ECO:0000256" key="1">
    <source>
        <dbReference type="ARBA" id="ARBA00001974"/>
    </source>
</evidence>
<dbReference type="PRINTS" id="PR00368">
    <property type="entry name" value="FADPNR"/>
</dbReference>
<evidence type="ECO:0000256" key="4">
    <source>
        <dbReference type="ARBA" id="ARBA00022827"/>
    </source>
</evidence>
<name>A0A2Z4FHJ0_9DELT</name>
<organism evidence="6 7">
    <name type="scientific">Bradymonas sediminis</name>
    <dbReference type="NCBI Taxonomy" id="1548548"/>
    <lineage>
        <taxon>Bacteria</taxon>
        <taxon>Deltaproteobacteria</taxon>
        <taxon>Bradymonadales</taxon>
        <taxon>Bradymonadaceae</taxon>
        <taxon>Bradymonas</taxon>
    </lineage>
</organism>
<sequence>MRRIVILGCGFGGFRAARELERELAGRRVQITVVSDRPDFLYTPLLPNVATGELDASHITFGLREAFEPTTEVLIQTVESIDLAARCLRSPAGDIDFDYLLIACGSQVNWGGHPEWAEHALALKNAGDALRLREEVARALNDAAQISCAEARRRRLTFVIGGGGPTGVEISGSLVAALQSDLIANVAPELVAATRVILVEQGPRLLPDMPTEVGDIARAQLSQFGMEFRLGTSVVSRSATEVGLSTGEVIPADNLIWCGGVRAHPMVAEAGFGVDDQGRILVNKTLKAISPATSVAGIFALGDAATVGEESLQNAQVASQQAYDAAYNIVADLSGRAYREWEYRPSAELISLGNEQAAAYVAGSAITGRAARTLYRLVHTALMPGGLKKASLLKGWLLSRHRIAPPSPPQLEVEVEETPQLPTPESSE</sequence>
<proteinExistence type="inferred from homology"/>
<dbReference type="Proteomes" id="UP000249799">
    <property type="component" value="Chromosome"/>
</dbReference>
<dbReference type="Gene3D" id="3.50.50.100">
    <property type="match status" value="1"/>
</dbReference>
<dbReference type="KEGG" id="bsed:DN745_02980"/>
<protein>
    <submittedName>
        <fullName evidence="6">Uncharacterized protein</fullName>
    </submittedName>
</protein>
<dbReference type="PANTHER" id="PTHR42913">
    <property type="entry name" value="APOPTOSIS-INDUCING FACTOR 1"/>
    <property type="match status" value="1"/>
</dbReference>
<dbReference type="InterPro" id="IPR051169">
    <property type="entry name" value="NADH-Q_oxidoreductase"/>
</dbReference>
<dbReference type="RefSeq" id="WP_111332029.1">
    <property type="nucleotide sequence ID" value="NZ_CP030032.1"/>
</dbReference>
<keyword evidence="7" id="KW-1185">Reference proteome</keyword>
<comment type="similarity">
    <text evidence="2">Belongs to the NADH dehydrogenase family.</text>
</comment>
<comment type="cofactor">
    <cofactor evidence="1">
        <name>FAD</name>
        <dbReference type="ChEBI" id="CHEBI:57692"/>
    </cofactor>
</comment>
<accession>A0A2Z4FHJ0</accession>
<dbReference type="PANTHER" id="PTHR42913:SF3">
    <property type="entry name" value="64 KDA MITOCHONDRIAL NADH DEHYDROGENASE (EUROFUNG)"/>
    <property type="match status" value="1"/>
</dbReference>
<keyword evidence="4" id="KW-0274">FAD</keyword>